<dbReference type="GO" id="GO:0005840">
    <property type="term" value="C:ribosome"/>
    <property type="evidence" value="ECO:0007669"/>
    <property type="project" value="UniProtKB-KW"/>
</dbReference>
<sequence length="92" mass="10589">MKFSYEAIKQPHISEKGSYLAEKDQYIFEVSPNYNKQEIKNAVEGIYGVNVLSVNSVKIPAKRRRLGKTEGFRRAYKKAIVKIKNGQKIEIL</sequence>
<name>A0A1G2IVR5_9BACT</name>
<comment type="similarity">
    <text evidence="1 4">Belongs to the universal ribosomal protein uL23 family.</text>
</comment>
<dbReference type="InterPro" id="IPR013025">
    <property type="entry name" value="Ribosomal_uL23-like"/>
</dbReference>
<comment type="function">
    <text evidence="4">One of the early assembly proteins it binds 23S rRNA. One of the proteins that surrounds the polypeptide exit tunnel on the outside of the ribosome. Forms the main docking site for trigger factor binding to the ribosome.</text>
</comment>
<accession>A0A1G2IVR5</accession>
<dbReference type="InterPro" id="IPR012678">
    <property type="entry name" value="Ribosomal_uL23/eL15/eS24_sf"/>
</dbReference>
<dbReference type="HAMAP" id="MF_01369_B">
    <property type="entry name" value="Ribosomal_uL23_B"/>
    <property type="match status" value="1"/>
</dbReference>
<dbReference type="AlphaFoldDB" id="A0A1G2IVR5"/>
<comment type="subunit">
    <text evidence="4">Part of the 50S ribosomal subunit. Contacts protein L29, and trigger factor when it is bound to the ribosome.</text>
</comment>
<dbReference type="SUPFAM" id="SSF54189">
    <property type="entry name" value="Ribosomal proteins S24e, L23 and L15e"/>
    <property type="match status" value="1"/>
</dbReference>
<dbReference type="GO" id="GO:0006412">
    <property type="term" value="P:translation"/>
    <property type="evidence" value="ECO:0007669"/>
    <property type="project" value="UniProtKB-UniRule"/>
</dbReference>
<evidence type="ECO:0000313" key="6">
    <source>
        <dbReference type="Proteomes" id="UP000178650"/>
    </source>
</evidence>
<dbReference type="PANTHER" id="PTHR11620">
    <property type="entry name" value="60S RIBOSOMAL PROTEIN L23A"/>
    <property type="match status" value="1"/>
</dbReference>
<dbReference type="Pfam" id="PF00276">
    <property type="entry name" value="Ribosomal_L23"/>
    <property type="match status" value="1"/>
</dbReference>
<evidence type="ECO:0000313" key="5">
    <source>
        <dbReference type="EMBL" id="OGZ78905.1"/>
    </source>
</evidence>
<dbReference type="InterPro" id="IPR012677">
    <property type="entry name" value="Nucleotide-bd_a/b_plait_sf"/>
</dbReference>
<reference evidence="5 6" key="1">
    <citation type="journal article" date="2016" name="Nat. Commun.">
        <title>Thousands of microbial genomes shed light on interconnected biogeochemical processes in an aquifer system.</title>
        <authorList>
            <person name="Anantharaman K."/>
            <person name="Brown C.T."/>
            <person name="Hug L.A."/>
            <person name="Sharon I."/>
            <person name="Castelle C.J."/>
            <person name="Probst A.J."/>
            <person name="Thomas B.C."/>
            <person name="Singh A."/>
            <person name="Wilkins M.J."/>
            <person name="Karaoz U."/>
            <person name="Brodie E.L."/>
            <person name="Williams K.H."/>
            <person name="Hubbard S.S."/>
            <person name="Banfield J.F."/>
        </authorList>
    </citation>
    <scope>NUCLEOTIDE SEQUENCE [LARGE SCALE GENOMIC DNA]</scope>
</reference>
<keyword evidence="2 4" id="KW-0689">Ribosomal protein</keyword>
<dbReference type="EMBL" id="MHPJ01000011">
    <property type="protein sequence ID" value="OGZ78905.1"/>
    <property type="molecule type" value="Genomic_DNA"/>
</dbReference>
<dbReference type="GO" id="GO:1990904">
    <property type="term" value="C:ribonucleoprotein complex"/>
    <property type="evidence" value="ECO:0007669"/>
    <property type="project" value="UniProtKB-KW"/>
</dbReference>
<dbReference type="GO" id="GO:0019843">
    <property type="term" value="F:rRNA binding"/>
    <property type="evidence" value="ECO:0007669"/>
    <property type="project" value="UniProtKB-UniRule"/>
</dbReference>
<organism evidence="5 6">
    <name type="scientific">Candidatus Staskawiczbacteria bacterium RIFOXYB1_FULL_37_44</name>
    <dbReference type="NCBI Taxonomy" id="1802223"/>
    <lineage>
        <taxon>Bacteria</taxon>
        <taxon>Candidatus Staskawicziibacteriota</taxon>
    </lineage>
</organism>
<comment type="caution">
    <text evidence="5">The sequence shown here is derived from an EMBL/GenBank/DDBJ whole genome shotgun (WGS) entry which is preliminary data.</text>
</comment>
<dbReference type="STRING" id="1802223.A2358_01960"/>
<evidence type="ECO:0000256" key="4">
    <source>
        <dbReference type="HAMAP-Rule" id="MF_01369"/>
    </source>
</evidence>
<dbReference type="Proteomes" id="UP000178650">
    <property type="component" value="Unassembled WGS sequence"/>
</dbReference>
<dbReference type="GO" id="GO:0003735">
    <property type="term" value="F:structural constituent of ribosome"/>
    <property type="evidence" value="ECO:0007669"/>
    <property type="project" value="InterPro"/>
</dbReference>
<gene>
    <name evidence="4" type="primary">rplW</name>
    <name evidence="5" type="ORF">A2358_01960</name>
</gene>
<protein>
    <recommendedName>
        <fullName evidence="4">Large ribosomal subunit protein uL23</fullName>
    </recommendedName>
</protein>
<dbReference type="NCBIfam" id="NF004363">
    <property type="entry name" value="PRK05738.2-4"/>
    <property type="match status" value="1"/>
</dbReference>
<keyword evidence="4" id="KW-0699">rRNA-binding</keyword>
<evidence type="ECO:0000256" key="1">
    <source>
        <dbReference type="ARBA" id="ARBA00006700"/>
    </source>
</evidence>
<evidence type="ECO:0000256" key="2">
    <source>
        <dbReference type="ARBA" id="ARBA00022980"/>
    </source>
</evidence>
<evidence type="ECO:0000256" key="3">
    <source>
        <dbReference type="ARBA" id="ARBA00023274"/>
    </source>
</evidence>
<keyword evidence="4" id="KW-0694">RNA-binding</keyword>
<proteinExistence type="inferred from homology"/>
<keyword evidence="3 4" id="KW-0687">Ribonucleoprotein</keyword>
<dbReference type="Gene3D" id="3.30.70.330">
    <property type="match status" value="1"/>
</dbReference>